<feature type="non-terminal residue" evidence="1">
    <location>
        <position position="1"/>
    </location>
</feature>
<comment type="caution">
    <text evidence="1">The sequence shown here is derived from an EMBL/GenBank/DDBJ whole genome shotgun (WGS) entry which is preliminary data.</text>
</comment>
<evidence type="ECO:0000313" key="2">
    <source>
        <dbReference type="Proteomes" id="UP001590951"/>
    </source>
</evidence>
<accession>A0ABR4AI11</accession>
<dbReference type="EMBL" id="JBHFEH010000147">
    <property type="protein sequence ID" value="KAL2045404.1"/>
    <property type="molecule type" value="Genomic_DNA"/>
</dbReference>
<name>A0ABR4AI11_9LECA</name>
<keyword evidence="2" id="KW-1185">Reference proteome</keyword>
<evidence type="ECO:0000313" key="1">
    <source>
        <dbReference type="EMBL" id="KAL2045404.1"/>
    </source>
</evidence>
<sequence length="112" mass="11829">LGQRFQSQLDKDAAAPGYAGWGQSRRAAARVPGELVVPFLWPCEVALTGCALVWRRPEAASFSSELLGGIVELVLLHQRSHQGKRGGAESGGALQPPLRYAAAAILLSLPLA</sequence>
<organism evidence="1 2">
    <name type="scientific">Lepraria finkii</name>
    <dbReference type="NCBI Taxonomy" id="1340010"/>
    <lineage>
        <taxon>Eukaryota</taxon>
        <taxon>Fungi</taxon>
        <taxon>Dikarya</taxon>
        <taxon>Ascomycota</taxon>
        <taxon>Pezizomycotina</taxon>
        <taxon>Lecanoromycetes</taxon>
        <taxon>OSLEUM clade</taxon>
        <taxon>Lecanoromycetidae</taxon>
        <taxon>Lecanorales</taxon>
        <taxon>Lecanorineae</taxon>
        <taxon>Stereocaulaceae</taxon>
        <taxon>Lepraria</taxon>
    </lineage>
</organism>
<reference evidence="1 2" key="1">
    <citation type="submission" date="2024-09" db="EMBL/GenBank/DDBJ databases">
        <title>Rethinking Asexuality: The Enigmatic Case of Functional Sexual Genes in Lepraria (Stereocaulaceae).</title>
        <authorList>
            <person name="Doellman M."/>
            <person name="Sun Y."/>
            <person name="Barcenas-Pena A."/>
            <person name="Lumbsch H.T."/>
            <person name="Grewe F."/>
        </authorList>
    </citation>
    <scope>NUCLEOTIDE SEQUENCE [LARGE SCALE GENOMIC DNA]</scope>
    <source>
        <strain evidence="1 2">Grewe 0041</strain>
    </source>
</reference>
<proteinExistence type="predicted"/>
<dbReference type="Proteomes" id="UP001590951">
    <property type="component" value="Unassembled WGS sequence"/>
</dbReference>
<protein>
    <submittedName>
        <fullName evidence="1">Uncharacterized protein</fullName>
    </submittedName>
</protein>
<gene>
    <name evidence="1" type="ORF">ABVK25_012146</name>
</gene>